<feature type="domain" description="N-acetyltransferase" evidence="1">
    <location>
        <begin position="61"/>
        <end position="188"/>
    </location>
</feature>
<proteinExistence type="predicted"/>
<organism evidence="2 3">
    <name type="scientific">Shewanella algicola</name>
    <dbReference type="NCBI Taxonomy" id="640633"/>
    <lineage>
        <taxon>Bacteria</taxon>
        <taxon>Pseudomonadati</taxon>
        <taxon>Pseudomonadota</taxon>
        <taxon>Gammaproteobacteria</taxon>
        <taxon>Alteromonadales</taxon>
        <taxon>Shewanellaceae</taxon>
        <taxon>Shewanella</taxon>
    </lineage>
</organism>
<name>A0A9X1ZCY8_9GAMM</name>
<dbReference type="GO" id="GO:0016747">
    <property type="term" value="F:acyltransferase activity, transferring groups other than amino-acyl groups"/>
    <property type="evidence" value="ECO:0007669"/>
    <property type="project" value="InterPro"/>
</dbReference>
<dbReference type="SUPFAM" id="SSF55729">
    <property type="entry name" value="Acyl-CoA N-acyltransferases (Nat)"/>
    <property type="match status" value="1"/>
</dbReference>
<dbReference type="RefSeq" id="WP_188925676.1">
    <property type="nucleotide sequence ID" value="NZ_BMQI01000029.1"/>
</dbReference>
<keyword evidence="3" id="KW-1185">Reference proteome</keyword>
<accession>A0A9X1ZCY8</accession>
<evidence type="ECO:0000259" key="1">
    <source>
        <dbReference type="Pfam" id="PF00583"/>
    </source>
</evidence>
<protein>
    <submittedName>
        <fullName evidence="2">GNAT family N-acetyltransferase</fullName>
    </submittedName>
</protein>
<gene>
    <name evidence="2" type="ORF">L2749_13685</name>
</gene>
<sequence>MDNNTLETLRAVYLTAEDLRVAASILYNAYHDDPYFIEVLGKQDVQQYEQKLRAAIREELNELWQQEQALIGLFDQERLIGVACVITQQIPLGEARYWHWRLKMVMGTGWKSTQGLMEKENCILEHLPSDKCGILQFIALAPNEQKKGYGSRLVEAVLSWCDEQPRLDGIGVFVTHPYHHAVFVQQGFISLAEVNIGQVDGEILFYNKQEAANQGQI</sequence>
<comment type="caution">
    <text evidence="2">The sequence shown here is derived from an EMBL/GenBank/DDBJ whole genome shotgun (WGS) entry which is preliminary data.</text>
</comment>
<evidence type="ECO:0000313" key="3">
    <source>
        <dbReference type="Proteomes" id="UP001139408"/>
    </source>
</evidence>
<dbReference type="InterPro" id="IPR016181">
    <property type="entry name" value="Acyl_CoA_acyltransferase"/>
</dbReference>
<evidence type="ECO:0000313" key="2">
    <source>
        <dbReference type="EMBL" id="MCL1106295.1"/>
    </source>
</evidence>
<dbReference type="EMBL" id="JAKILJ010000031">
    <property type="protein sequence ID" value="MCL1106295.1"/>
    <property type="molecule type" value="Genomic_DNA"/>
</dbReference>
<dbReference type="InterPro" id="IPR000182">
    <property type="entry name" value="GNAT_dom"/>
</dbReference>
<reference evidence="2" key="1">
    <citation type="submission" date="2022-01" db="EMBL/GenBank/DDBJ databases">
        <title>Whole genome-based taxonomy of the Shewanellaceae.</title>
        <authorList>
            <person name="Martin-Rodriguez A.J."/>
        </authorList>
    </citation>
    <scope>NUCLEOTIDE SEQUENCE</scope>
    <source>
        <strain evidence="2">DSM 23803</strain>
    </source>
</reference>
<dbReference type="Pfam" id="PF00583">
    <property type="entry name" value="Acetyltransf_1"/>
    <property type="match status" value="1"/>
</dbReference>
<dbReference type="AlphaFoldDB" id="A0A9X1ZCY8"/>
<dbReference type="Proteomes" id="UP001139408">
    <property type="component" value="Unassembled WGS sequence"/>
</dbReference>
<dbReference type="Gene3D" id="3.40.630.30">
    <property type="match status" value="1"/>
</dbReference>
<dbReference type="CDD" id="cd04301">
    <property type="entry name" value="NAT_SF"/>
    <property type="match status" value="1"/>
</dbReference>